<evidence type="ECO:0000256" key="1">
    <source>
        <dbReference type="PROSITE-ProRule" id="PRU00339"/>
    </source>
</evidence>
<keyword evidence="6" id="KW-1185">Reference proteome</keyword>
<dbReference type="InterPro" id="IPR011990">
    <property type="entry name" value="TPR-like_helical_dom_sf"/>
</dbReference>
<dbReference type="PROSITE" id="PS50005">
    <property type="entry name" value="TPR"/>
    <property type="match status" value="1"/>
</dbReference>
<dbReference type="Gene3D" id="1.25.40.10">
    <property type="entry name" value="Tetratricopeptide repeat domain"/>
    <property type="match status" value="1"/>
</dbReference>
<reference evidence="5 6" key="1">
    <citation type="journal article" date="2014" name="Nature">
        <title>The genome of the recently domesticated crop plant sugar beet (Beta vulgaris).</title>
        <authorList>
            <person name="Dohm J.C."/>
            <person name="Minoche A.E."/>
            <person name="Holtgrawe D."/>
            <person name="Capella-Gutierrez S."/>
            <person name="Zakrzewski F."/>
            <person name="Tafer H."/>
            <person name="Rupp O."/>
            <person name="Sorensen T.R."/>
            <person name="Stracke R."/>
            <person name="Reinhardt R."/>
            <person name="Goesmann A."/>
            <person name="Kraft T."/>
            <person name="Schulz B."/>
            <person name="Stadler P.F."/>
            <person name="Schmidt T."/>
            <person name="Gabaldon T."/>
            <person name="Lehrach H."/>
            <person name="Weisshaar B."/>
            <person name="Himmelbauer H."/>
        </authorList>
    </citation>
    <scope>NUCLEOTIDE SEQUENCE [LARGE SCALE GENOMIC DNA]</scope>
    <source>
        <tissue evidence="5">Taproot</tissue>
    </source>
</reference>
<dbReference type="InterPro" id="IPR019734">
    <property type="entry name" value="TPR_rpt"/>
</dbReference>
<dbReference type="Pfam" id="PF01425">
    <property type="entry name" value="Amidase"/>
    <property type="match status" value="1"/>
</dbReference>
<feature type="region of interest" description="Disordered" evidence="2">
    <location>
        <begin position="1"/>
        <end position="22"/>
    </location>
</feature>
<dbReference type="Gramene" id="KMT10967">
    <property type="protein sequence ID" value="KMT10967"/>
    <property type="gene ID" value="BVRB_5g112600"/>
</dbReference>
<gene>
    <name evidence="5" type="ORF">BVRB_5g112600</name>
</gene>
<dbReference type="PANTHER" id="PTHR46310">
    <property type="entry name" value="AMIDASE 1"/>
    <property type="match status" value="1"/>
</dbReference>
<dbReference type="Gene3D" id="3.90.1300.10">
    <property type="entry name" value="Amidase signature (AS) domain"/>
    <property type="match status" value="1"/>
</dbReference>
<keyword evidence="1" id="KW-0802">TPR repeat</keyword>
<dbReference type="SMART" id="SM00028">
    <property type="entry name" value="TPR"/>
    <property type="match status" value="3"/>
</dbReference>
<proteinExistence type="predicted"/>
<protein>
    <submittedName>
        <fullName evidence="5">Uncharacterized protein</fullName>
    </submittedName>
</protein>
<dbReference type="AlphaFoldDB" id="A0A0J8CBL1"/>
<accession>A0A0J8CBL1</accession>
<organism evidence="5 6">
    <name type="scientific">Beta vulgaris subsp. vulgaris</name>
    <name type="common">Beet</name>
    <dbReference type="NCBI Taxonomy" id="3555"/>
    <lineage>
        <taxon>Eukaryota</taxon>
        <taxon>Viridiplantae</taxon>
        <taxon>Streptophyta</taxon>
        <taxon>Embryophyta</taxon>
        <taxon>Tracheophyta</taxon>
        <taxon>Spermatophyta</taxon>
        <taxon>Magnoliopsida</taxon>
        <taxon>eudicotyledons</taxon>
        <taxon>Gunneridae</taxon>
        <taxon>Pentapetalae</taxon>
        <taxon>Caryophyllales</taxon>
        <taxon>Chenopodiaceae</taxon>
        <taxon>Betoideae</taxon>
        <taxon>Beta</taxon>
    </lineage>
</organism>
<dbReference type="eggNOG" id="KOG1211">
    <property type="taxonomic scope" value="Eukaryota"/>
</dbReference>
<dbReference type="SUPFAM" id="SSF48452">
    <property type="entry name" value="TPR-like"/>
    <property type="match status" value="1"/>
</dbReference>
<feature type="region of interest" description="Disordered" evidence="2">
    <location>
        <begin position="338"/>
        <end position="360"/>
    </location>
</feature>
<dbReference type="OrthoDB" id="245563at2759"/>
<feature type="repeat" description="TPR" evidence="1">
    <location>
        <begin position="993"/>
        <end position="1026"/>
    </location>
</feature>
<evidence type="ECO:0000259" key="4">
    <source>
        <dbReference type="Pfam" id="PF03078"/>
    </source>
</evidence>
<dbReference type="Pfam" id="PF03078">
    <property type="entry name" value="ATHILA"/>
    <property type="match status" value="1"/>
</dbReference>
<dbReference type="InterPro" id="IPR036928">
    <property type="entry name" value="AS_sf"/>
</dbReference>
<dbReference type="InterPro" id="IPR004312">
    <property type="entry name" value="ATHILA_Orf1_C"/>
</dbReference>
<name>A0A0J8CBL1_BETVV</name>
<dbReference type="EMBL" id="KQ090101">
    <property type="protein sequence ID" value="KMT10967.1"/>
    <property type="molecule type" value="Genomic_DNA"/>
</dbReference>
<dbReference type="eggNOG" id="KOG1124">
    <property type="taxonomic scope" value="Eukaryota"/>
</dbReference>
<sequence>MFRSRKKSKKDHGSTSQTNAKGTLPALKFVKPEHKHWYDELKHRKIKASKFFHIDTLESLGIRVDVRRALFALGMERFHTFSALTYERLTLEFLASLERREVEGHKGEYEISFQLFNQPQCISLARLNEIFQCDASNAIRNLETWQYPTFYQRDVFWRDIAGYTPFDPKTGYSSHMHSPILRYIHRLLVTSIYSKKEPSKVASAEVSALYIASHHPEESGGKLNFGFLFLQRCLAIRRGKLFKSDIHYGGMITIIASALGFGEQLSLLTPVDDNPFLDLHYIRAAGWIDFTPDPERFVWKVRGRNHCYLPNPAVTTLDREGEDGEILLIPFEPPVADAQPARGNLAPPPHQEEPSSSRRASVSSCSFDYEGAYHSLALNQDRMMNMIQGMREDLSDVCVSSFRVISNTTTPQALLLRTPTPAIHPSVSSFNGRKYPFCKFSLFFLILKRTSMASSSANIWVMLGLGLAGILLMTRKLKKTIREDFGAFVQRLQLLPPPQPAPPKAPYPLTALTFAVSDLFDIEGFVTGFGNPDWARTHEAASRTASVVSTLVDGGASCVGRTTIDEMAYSVSGQNKHYDTPSNPGAPGRVPGGSCSGAAVCVASNLVDFSVGVDAVGGIRVPSGFCGVIGFRASHGAISHSGIIPVSTSLDTIGCSAKDPSVLRRVVHVMMKLQFATPRSPRQIIIADDCFELLKVPADRLVQPVIKSTEKLFGRQVLKHENLGKYLSSKVSSLLELSALQNNDQVKTSMFSLLAHVMQSLYRYEFKGNHGEWMNLVKPDVDARIAALFHESVVIDESEIQKMSRMRNEMRLALNSLLKDDGVLVIPTFADPPPKVGAKELSSEIYLSRLYSLLSIASLSGCCEVTVPLGYFNKCPLSVSFIARHGGDRFLLDTVQTMYSSLQEQLDVLSKTKSTSNTLSRESSAEIAKEKGNQAFKDKQWQKAINFYTEAIKLYGSSPTYYSNRAAAYLELGSFVQAEADCTKAINLDKKNVKAYLRRGTAREMLGYYKEATEDFRYALVLEPTNKRAAVSVERLKNLFQ</sequence>
<dbReference type="FunFam" id="3.90.1300.10:FF:000004">
    <property type="entry name" value="Outer envelope protein 64, mitochondrial"/>
    <property type="match status" value="1"/>
</dbReference>
<feature type="compositionally biased region" description="Basic residues" evidence="2">
    <location>
        <begin position="1"/>
        <end position="10"/>
    </location>
</feature>
<dbReference type="SUPFAM" id="SSF75304">
    <property type="entry name" value="Amidase signature (AS) enzymes"/>
    <property type="match status" value="1"/>
</dbReference>
<feature type="domain" description="Arabidopsis retrotransposon Orf1 C-terminal" evidence="4">
    <location>
        <begin position="35"/>
        <end position="209"/>
    </location>
</feature>
<evidence type="ECO:0000313" key="6">
    <source>
        <dbReference type="Proteomes" id="UP000035740"/>
    </source>
</evidence>
<dbReference type="PANTHER" id="PTHR46310:SF5">
    <property type="entry name" value="OUTER ENVELOPE PROTEIN 64, CHLOROPLASTIC"/>
    <property type="match status" value="1"/>
</dbReference>
<dbReference type="Proteomes" id="UP000035740">
    <property type="component" value="Chromosome 5"/>
</dbReference>
<evidence type="ECO:0000256" key="2">
    <source>
        <dbReference type="SAM" id="MobiDB-lite"/>
    </source>
</evidence>
<evidence type="ECO:0000313" key="5">
    <source>
        <dbReference type="EMBL" id="KMT10967.1"/>
    </source>
</evidence>
<evidence type="ECO:0000259" key="3">
    <source>
        <dbReference type="Pfam" id="PF01425"/>
    </source>
</evidence>
<feature type="domain" description="Amidase" evidence="3">
    <location>
        <begin position="507"/>
        <end position="676"/>
    </location>
</feature>
<dbReference type="InterPro" id="IPR023631">
    <property type="entry name" value="Amidase_dom"/>
</dbReference>